<keyword evidence="2" id="KW-1185">Reference proteome</keyword>
<sequence length="203" mass="23168">MTQTELWLSYHQRSRCDKPSASQLIELEFANQKLADLEDVLDHLFAQGFVEAKYRSLTWWEKHEGHKIGGSTVVEELLNSGVGKCPESALRLVIADRAPAVWFSYEYVHNPNEIAASQRIKLDSHEKLELIGHLTNYVFKHGYLSPELRSRVYWKGSCGTRLEESARLDDLLFRGDGVTETKGLRLVIDHTPVLHVPARRICA</sequence>
<gene>
    <name evidence="1" type="ORF">CONPUDRAFT_82230</name>
</gene>
<dbReference type="GeneID" id="19210383"/>
<dbReference type="Proteomes" id="UP000053558">
    <property type="component" value="Unassembled WGS sequence"/>
</dbReference>
<reference evidence="2" key="1">
    <citation type="journal article" date="2012" name="Science">
        <title>The Paleozoic origin of enzymatic lignin decomposition reconstructed from 31 fungal genomes.</title>
        <authorList>
            <person name="Floudas D."/>
            <person name="Binder M."/>
            <person name="Riley R."/>
            <person name="Barry K."/>
            <person name="Blanchette R.A."/>
            <person name="Henrissat B."/>
            <person name="Martinez A.T."/>
            <person name="Otillar R."/>
            <person name="Spatafora J.W."/>
            <person name="Yadav J.S."/>
            <person name="Aerts A."/>
            <person name="Benoit I."/>
            <person name="Boyd A."/>
            <person name="Carlson A."/>
            <person name="Copeland A."/>
            <person name="Coutinho P.M."/>
            <person name="de Vries R.P."/>
            <person name="Ferreira P."/>
            <person name="Findley K."/>
            <person name="Foster B."/>
            <person name="Gaskell J."/>
            <person name="Glotzer D."/>
            <person name="Gorecki P."/>
            <person name="Heitman J."/>
            <person name="Hesse C."/>
            <person name="Hori C."/>
            <person name="Igarashi K."/>
            <person name="Jurgens J.A."/>
            <person name="Kallen N."/>
            <person name="Kersten P."/>
            <person name="Kohler A."/>
            <person name="Kuees U."/>
            <person name="Kumar T.K.A."/>
            <person name="Kuo A."/>
            <person name="LaButti K."/>
            <person name="Larrondo L.F."/>
            <person name="Lindquist E."/>
            <person name="Ling A."/>
            <person name="Lombard V."/>
            <person name="Lucas S."/>
            <person name="Lundell T."/>
            <person name="Martin R."/>
            <person name="McLaughlin D.J."/>
            <person name="Morgenstern I."/>
            <person name="Morin E."/>
            <person name="Murat C."/>
            <person name="Nagy L.G."/>
            <person name="Nolan M."/>
            <person name="Ohm R.A."/>
            <person name="Patyshakuliyeva A."/>
            <person name="Rokas A."/>
            <person name="Ruiz-Duenas F.J."/>
            <person name="Sabat G."/>
            <person name="Salamov A."/>
            <person name="Samejima M."/>
            <person name="Schmutz J."/>
            <person name="Slot J.C."/>
            <person name="St John F."/>
            <person name="Stenlid J."/>
            <person name="Sun H."/>
            <person name="Sun S."/>
            <person name="Syed K."/>
            <person name="Tsang A."/>
            <person name="Wiebenga A."/>
            <person name="Young D."/>
            <person name="Pisabarro A."/>
            <person name="Eastwood D.C."/>
            <person name="Martin F."/>
            <person name="Cullen D."/>
            <person name="Grigoriev I.V."/>
            <person name="Hibbett D.S."/>
        </authorList>
    </citation>
    <scope>NUCLEOTIDE SEQUENCE [LARGE SCALE GENOMIC DNA]</scope>
    <source>
        <strain evidence="2">RWD-64-598 SS2</strain>
    </source>
</reference>
<protein>
    <submittedName>
        <fullName evidence="1">Uncharacterized protein</fullName>
    </submittedName>
</protein>
<proteinExistence type="predicted"/>
<dbReference type="OMA" id="PAVWFSY"/>
<organism evidence="1 2">
    <name type="scientific">Coniophora puteana (strain RWD-64-598)</name>
    <name type="common">Brown rot fungus</name>
    <dbReference type="NCBI Taxonomy" id="741705"/>
    <lineage>
        <taxon>Eukaryota</taxon>
        <taxon>Fungi</taxon>
        <taxon>Dikarya</taxon>
        <taxon>Basidiomycota</taxon>
        <taxon>Agaricomycotina</taxon>
        <taxon>Agaricomycetes</taxon>
        <taxon>Agaricomycetidae</taxon>
        <taxon>Boletales</taxon>
        <taxon>Coniophorineae</taxon>
        <taxon>Coniophoraceae</taxon>
        <taxon>Coniophora</taxon>
    </lineage>
</organism>
<dbReference type="KEGG" id="cput:CONPUDRAFT_82230"/>
<evidence type="ECO:0000313" key="1">
    <source>
        <dbReference type="EMBL" id="EIW81205.1"/>
    </source>
</evidence>
<dbReference type="AlphaFoldDB" id="A0A5M3MRB9"/>
<dbReference type="EMBL" id="JH711578">
    <property type="protein sequence ID" value="EIW81205.1"/>
    <property type="molecule type" value="Genomic_DNA"/>
</dbReference>
<accession>A0A5M3MRB9</accession>
<dbReference type="OrthoDB" id="2887913at2759"/>
<dbReference type="RefSeq" id="XP_007768611.1">
    <property type="nucleotide sequence ID" value="XM_007770421.1"/>
</dbReference>
<name>A0A5M3MRB9_CONPW</name>
<evidence type="ECO:0000313" key="2">
    <source>
        <dbReference type="Proteomes" id="UP000053558"/>
    </source>
</evidence>
<comment type="caution">
    <text evidence="1">The sequence shown here is derived from an EMBL/GenBank/DDBJ whole genome shotgun (WGS) entry which is preliminary data.</text>
</comment>